<proteinExistence type="predicted"/>
<dbReference type="EMBL" id="LSBI01000008">
    <property type="protein sequence ID" value="OAQ83042.1"/>
    <property type="molecule type" value="Genomic_DNA"/>
</dbReference>
<evidence type="ECO:0000313" key="3">
    <source>
        <dbReference type="Proteomes" id="UP000078240"/>
    </source>
</evidence>
<evidence type="ECO:0000313" key="2">
    <source>
        <dbReference type="EMBL" id="OAQ83042.1"/>
    </source>
</evidence>
<evidence type="ECO:0000313" key="1">
    <source>
        <dbReference type="EMBL" id="OAQ74929.1"/>
    </source>
</evidence>
<organism evidence="1 3">
    <name type="scientific">Purpureocillium lilacinum</name>
    <name type="common">Paecilomyces lilacinus</name>
    <dbReference type="NCBI Taxonomy" id="33203"/>
    <lineage>
        <taxon>Eukaryota</taxon>
        <taxon>Fungi</taxon>
        <taxon>Dikarya</taxon>
        <taxon>Ascomycota</taxon>
        <taxon>Pezizomycotina</taxon>
        <taxon>Sordariomycetes</taxon>
        <taxon>Hypocreomycetidae</taxon>
        <taxon>Hypocreales</taxon>
        <taxon>Ophiocordycipitaceae</taxon>
        <taxon>Purpureocillium</taxon>
    </lineage>
</organism>
<dbReference type="EMBL" id="LSBH01000009">
    <property type="protein sequence ID" value="OAQ74929.1"/>
    <property type="molecule type" value="Genomic_DNA"/>
</dbReference>
<sequence>MWRRLGVWVRNFLVLGFGFISRPAAQALAWRMHKGVTDTLGRRCSTYGYICSFF</sequence>
<comment type="caution">
    <text evidence="1">The sequence shown here is derived from an EMBL/GenBank/DDBJ whole genome shotgun (WGS) entry which is preliminary data.</text>
</comment>
<gene>
    <name evidence="1" type="ORF">VFPBJ_10224</name>
    <name evidence="2" type="ORF">VFPFJ_08845</name>
</gene>
<dbReference type="AlphaFoldDB" id="A0A179GCQ0"/>
<name>A0A179GCQ0_PURLI</name>
<accession>A0A179GCQ0</accession>
<protein>
    <submittedName>
        <fullName evidence="1">Uncharacterized protein</fullName>
    </submittedName>
</protein>
<dbReference type="Proteomes" id="UP000078340">
    <property type="component" value="Unassembled WGS sequence"/>
</dbReference>
<dbReference type="Proteomes" id="UP000078240">
    <property type="component" value="Unassembled WGS sequence"/>
</dbReference>
<reference evidence="1 3" key="1">
    <citation type="submission" date="2016-01" db="EMBL/GenBank/DDBJ databases">
        <title>Biosynthesis of antibiotic leucinostatins and their inhibition on Phytophthora in bio-control Purpureocillium lilacinum.</title>
        <authorList>
            <person name="Wang G."/>
            <person name="Liu Z."/>
            <person name="Lin R."/>
            <person name="Li E."/>
            <person name="Mao Z."/>
            <person name="Ling J."/>
            <person name="Yin W."/>
            <person name="Xie B."/>
        </authorList>
    </citation>
    <scope>NUCLEOTIDE SEQUENCE [LARGE SCALE GENOMIC DNA]</scope>
    <source>
        <strain evidence="1">PLBJ-1</strain>
        <strain evidence="2">PLFJ-1</strain>
    </source>
</reference>